<dbReference type="Proteomes" id="UP000201838">
    <property type="component" value="Unassembled WGS sequence"/>
</dbReference>
<gene>
    <name evidence="3" type="ORF">BOA8489_02604</name>
</gene>
<keyword evidence="4" id="KW-1185">Reference proteome</keyword>
<name>A0A238J170_9RHOB</name>
<protein>
    <submittedName>
        <fullName evidence="3">Uncharacterized protein</fullName>
    </submittedName>
</protein>
<dbReference type="AlphaFoldDB" id="A0A238J170"/>
<keyword evidence="2" id="KW-0812">Transmembrane</keyword>
<feature type="transmembrane region" description="Helical" evidence="2">
    <location>
        <begin position="65"/>
        <end position="90"/>
    </location>
</feature>
<dbReference type="RefSeq" id="WP_093974427.1">
    <property type="nucleotide sequence ID" value="NZ_FXXQ01000008.1"/>
</dbReference>
<organism evidence="3 4">
    <name type="scientific">Boseongicola aestuarii</name>
    <dbReference type="NCBI Taxonomy" id="1470561"/>
    <lineage>
        <taxon>Bacteria</taxon>
        <taxon>Pseudomonadati</taxon>
        <taxon>Pseudomonadota</taxon>
        <taxon>Alphaproteobacteria</taxon>
        <taxon>Rhodobacterales</taxon>
        <taxon>Paracoccaceae</taxon>
        <taxon>Boseongicola</taxon>
    </lineage>
</organism>
<evidence type="ECO:0000256" key="1">
    <source>
        <dbReference type="SAM" id="MobiDB-lite"/>
    </source>
</evidence>
<keyword evidence="2" id="KW-1133">Transmembrane helix</keyword>
<dbReference type="OrthoDB" id="9977267at2"/>
<sequence length="177" mass="19007">MATARATHQSFEDRLNRINKGAPNTMGEVHIGPRDEEKARSGKATNTVRLKAKKKKVKIGEGSNLVLVPVAMVIGAMCAFAGQAASFHFFQDGGLMPVTLPEAVAVVEPYLIYAHLVIGGILALIFTWTFGFNGLFRKLAVVAGFGAMLFGHVQMVEQFPAIHANFFSEAYVAAAIG</sequence>
<evidence type="ECO:0000313" key="4">
    <source>
        <dbReference type="Proteomes" id="UP000201838"/>
    </source>
</evidence>
<reference evidence="4" key="1">
    <citation type="submission" date="2017-05" db="EMBL/GenBank/DDBJ databases">
        <authorList>
            <person name="Rodrigo-Torres L."/>
            <person name="Arahal R. D."/>
            <person name="Lucena T."/>
        </authorList>
    </citation>
    <scope>NUCLEOTIDE SEQUENCE [LARGE SCALE GENOMIC DNA]</scope>
    <source>
        <strain evidence="4">CECT 8489</strain>
    </source>
</reference>
<proteinExistence type="predicted"/>
<accession>A0A238J170</accession>
<dbReference type="EMBL" id="FXXQ01000008">
    <property type="protein sequence ID" value="SMX24479.1"/>
    <property type="molecule type" value="Genomic_DNA"/>
</dbReference>
<feature type="compositionally biased region" description="Basic and acidic residues" evidence="1">
    <location>
        <begin position="31"/>
        <end position="40"/>
    </location>
</feature>
<evidence type="ECO:0000313" key="3">
    <source>
        <dbReference type="EMBL" id="SMX24479.1"/>
    </source>
</evidence>
<keyword evidence="2" id="KW-0472">Membrane</keyword>
<evidence type="ECO:0000256" key="2">
    <source>
        <dbReference type="SAM" id="Phobius"/>
    </source>
</evidence>
<feature type="transmembrane region" description="Helical" evidence="2">
    <location>
        <begin position="110"/>
        <end position="132"/>
    </location>
</feature>
<feature type="region of interest" description="Disordered" evidence="1">
    <location>
        <begin position="18"/>
        <end position="44"/>
    </location>
</feature>
<feature type="transmembrane region" description="Helical" evidence="2">
    <location>
        <begin position="139"/>
        <end position="156"/>
    </location>
</feature>